<feature type="repeat" description="TPR" evidence="11">
    <location>
        <begin position="27"/>
        <end position="60"/>
    </location>
</feature>
<evidence type="ECO:0000256" key="11">
    <source>
        <dbReference type="PROSITE-ProRule" id="PRU00339"/>
    </source>
</evidence>
<reference evidence="14 15" key="1">
    <citation type="submission" date="2022-01" db="EMBL/GenBank/DDBJ databases">
        <title>A chromosomal length assembly of Cordylochernes scorpioides.</title>
        <authorList>
            <person name="Zeh D."/>
            <person name="Zeh J."/>
        </authorList>
    </citation>
    <scope>NUCLEOTIDE SEQUENCE [LARGE SCALE GENOMIC DNA]</scope>
    <source>
        <strain evidence="14">IN4F17</strain>
        <tissue evidence="14">Whole Body</tissue>
    </source>
</reference>
<comment type="subcellular location">
    <subcellularLocation>
        <location evidence="1">Cytoplasm</location>
        <location evidence="1">Myofibril</location>
        <location evidence="1">Sarcomere</location>
        <location evidence="1">A band</location>
    </subcellularLocation>
    <subcellularLocation>
        <location evidence="2">Cytoplasm</location>
        <location evidence="2">Myofibril</location>
        <location evidence="2">Sarcomere</location>
        <location evidence="2">Z line</location>
    </subcellularLocation>
    <subcellularLocation>
        <location evidence="3">Cytoplasm</location>
        <location evidence="3">Perinuclear region</location>
    </subcellularLocation>
</comment>
<proteinExistence type="predicted"/>
<evidence type="ECO:0000256" key="1">
    <source>
        <dbReference type="ARBA" id="ARBA00004161"/>
    </source>
</evidence>
<evidence type="ECO:0000256" key="5">
    <source>
        <dbReference type="ARBA" id="ARBA00022473"/>
    </source>
</evidence>
<dbReference type="Gene3D" id="1.25.10.10">
    <property type="entry name" value="Leucine-rich Repeat Variant"/>
    <property type="match status" value="2"/>
</dbReference>
<evidence type="ECO:0000256" key="12">
    <source>
        <dbReference type="SAM" id="MobiDB-lite"/>
    </source>
</evidence>
<feature type="repeat" description="TPR" evidence="11">
    <location>
        <begin position="65"/>
        <end position="98"/>
    </location>
</feature>
<evidence type="ECO:0000256" key="3">
    <source>
        <dbReference type="ARBA" id="ARBA00004556"/>
    </source>
</evidence>
<dbReference type="EMBL" id="CP092865">
    <property type="protein sequence ID" value="UYV64416.1"/>
    <property type="molecule type" value="Genomic_DNA"/>
</dbReference>
<dbReference type="Pfam" id="PF13424">
    <property type="entry name" value="TPR_12"/>
    <property type="match status" value="1"/>
</dbReference>
<evidence type="ECO:0000259" key="13">
    <source>
        <dbReference type="Pfam" id="PF11701"/>
    </source>
</evidence>
<dbReference type="InterPro" id="IPR016024">
    <property type="entry name" value="ARM-type_fold"/>
</dbReference>
<dbReference type="PROSITE" id="PS50005">
    <property type="entry name" value="TPR"/>
    <property type="match status" value="2"/>
</dbReference>
<keyword evidence="10" id="KW-0143">Chaperone</keyword>
<keyword evidence="15" id="KW-1185">Reference proteome</keyword>
<organism evidence="14 15">
    <name type="scientific">Cordylochernes scorpioides</name>
    <dbReference type="NCBI Taxonomy" id="51811"/>
    <lineage>
        <taxon>Eukaryota</taxon>
        <taxon>Metazoa</taxon>
        <taxon>Ecdysozoa</taxon>
        <taxon>Arthropoda</taxon>
        <taxon>Chelicerata</taxon>
        <taxon>Arachnida</taxon>
        <taxon>Pseudoscorpiones</taxon>
        <taxon>Cheliferoidea</taxon>
        <taxon>Chernetidae</taxon>
        <taxon>Cordylochernes</taxon>
    </lineage>
</organism>
<dbReference type="SMART" id="SM00028">
    <property type="entry name" value="TPR"/>
    <property type="match status" value="4"/>
</dbReference>
<evidence type="ECO:0000313" key="15">
    <source>
        <dbReference type="Proteomes" id="UP001235939"/>
    </source>
</evidence>
<evidence type="ECO:0000313" key="14">
    <source>
        <dbReference type="EMBL" id="UYV64416.1"/>
    </source>
</evidence>
<dbReference type="Proteomes" id="UP001235939">
    <property type="component" value="Chromosome 03"/>
</dbReference>
<dbReference type="Gene3D" id="1.25.40.10">
    <property type="entry name" value="Tetratricopeptide repeat domain"/>
    <property type="match status" value="1"/>
</dbReference>
<keyword evidence="7" id="KW-0517">Myogenesis</keyword>
<dbReference type="InterPro" id="IPR011989">
    <property type="entry name" value="ARM-like"/>
</dbReference>
<dbReference type="InterPro" id="IPR000225">
    <property type="entry name" value="Armadillo"/>
</dbReference>
<dbReference type="SUPFAM" id="SSF48452">
    <property type="entry name" value="TPR-like"/>
    <property type="match status" value="1"/>
</dbReference>
<dbReference type="InterPro" id="IPR024660">
    <property type="entry name" value="UCS_central_dom"/>
</dbReference>
<keyword evidence="5" id="KW-0217">Developmental protein</keyword>
<evidence type="ECO:0000256" key="10">
    <source>
        <dbReference type="ARBA" id="ARBA00023186"/>
    </source>
</evidence>
<keyword evidence="8" id="KW-0221">Differentiation</keyword>
<dbReference type="PANTHER" id="PTHR45994">
    <property type="entry name" value="FI21225P1"/>
    <property type="match status" value="1"/>
</dbReference>
<keyword evidence="6" id="KW-0963">Cytoplasm</keyword>
<dbReference type="SMART" id="SM00185">
    <property type="entry name" value="ARM"/>
    <property type="match status" value="4"/>
</dbReference>
<dbReference type="Pfam" id="PF11701">
    <property type="entry name" value="UNC45-central"/>
    <property type="match status" value="1"/>
</dbReference>
<keyword evidence="9 11" id="KW-0802">TPR repeat</keyword>
<gene>
    <name evidence="14" type="ORF">LAZ67_3000634</name>
</gene>
<dbReference type="PROSITE" id="PS50293">
    <property type="entry name" value="TPR_REGION"/>
    <property type="match status" value="1"/>
</dbReference>
<dbReference type="PANTHER" id="PTHR45994:SF1">
    <property type="entry name" value="FI21225P1"/>
    <property type="match status" value="1"/>
</dbReference>
<feature type="domain" description="UNC-45/Cro1/She4 central" evidence="13">
    <location>
        <begin position="396"/>
        <end position="582"/>
    </location>
</feature>
<evidence type="ECO:0000256" key="7">
    <source>
        <dbReference type="ARBA" id="ARBA00022541"/>
    </source>
</evidence>
<evidence type="ECO:0000256" key="4">
    <source>
        <dbReference type="ARBA" id="ARBA00020768"/>
    </source>
</evidence>
<evidence type="ECO:0000256" key="9">
    <source>
        <dbReference type="ARBA" id="ARBA00022803"/>
    </source>
</evidence>
<evidence type="ECO:0000256" key="2">
    <source>
        <dbReference type="ARBA" id="ARBA00004216"/>
    </source>
</evidence>
<dbReference type="InterPro" id="IPR019734">
    <property type="entry name" value="TPR_rpt"/>
</dbReference>
<evidence type="ECO:0000256" key="8">
    <source>
        <dbReference type="ARBA" id="ARBA00022782"/>
    </source>
</evidence>
<sequence length="1025" mass="113685">MLWFDYNSVLLSSTKMVVNGDCVTDTAKSLKDEGNKHFAAGDYDKALECYTKALKIAPDKHPDRVIFYKNRAAVHLKKNNYEKAVEDATAALELDPADVKALFRRCQALQNLGRHADAFKDARAVQHLDPNNSAILPVLRDLNAKIQEKSPPPDDERVFLDAPYLQAQEVLVDTGLGRCQDGQGVVLQVMPEDPSLQVRGLLGDSEGLQDDRPDPPTGPVAAKEHSSTINKVKQMLSILQDPSMAQDKRETAANNLIVLSRENAGTQLIAAEDGDSQLIDLLRTSTSATLVLSGIRILAQMCQSSLDLTLRILEKVGVPFFIDLLNRTGSAEYISAVQYWVQMIINTLSGMDLKQGTKPDKQLMKRNEYVIDTLMETLVSTVDRRQLDPEARDAILELLMKNVDIDALNWGMKLVEKGGLSHILEVSSELPNPICESAMKITPNTRTHVSVALERIYWCMDHDKARDLYRDKVSEFMKDRLSGPDVESKVRAVSSITTLLMGPLDVGNFCLGQQGILEMMLVMANTDDELQQRVAAEAIIAAAQKKDKCSSIANLGVNILKKLYQSKNENIRVRALVGLCKVASMGGTDASIRPFADGSNKKLATSCRKFLISPSKDVDLRKWAAEGLSYLTLDGDCKEELIQDRAALRALYELAQKGDLSVVYGVVLTLVNLTNSYDTQEVLPELIELAKFAKQHIPEEHPMDHPDFVAKRIQILAETGVTNALVALSKTESHSCKEMIARVFAAICERQEHRGMVVQQGGAKALLKLALEGNKNGKLVATQALCRIGISINPEVAFPGQRCCEVVRPMMSLLHPECTGLQNFEALMALTNLAQVSPTVRNHILRNSGFTHIESYMYEEHPFLKRAATECILNLLSSPEVVKMFEGENDRVKYLLLLLEEEDLETVLAAAGALATLTFQNQAICEKLLKVSCWEEEMTKLVANENKELVHRGICILYNLVDCCRETAEPVVATQLLELLMAITRPEVDDIPANVKELAQKVLDRARKWGIIQHVSEAQQEEAEE</sequence>
<feature type="region of interest" description="Disordered" evidence="12">
    <location>
        <begin position="203"/>
        <end position="224"/>
    </location>
</feature>
<accession>A0ABY6K6C0</accession>
<dbReference type="SUPFAM" id="SSF48371">
    <property type="entry name" value="ARM repeat"/>
    <property type="match status" value="2"/>
</dbReference>
<dbReference type="InterPro" id="IPR011990">
    <property type="entry name" value="TPR-like_helical_dom_sf"/>
</dbReference>
<name>A0ABY6K6C0_9ARAC</name>
<evidence type="ECO:0000256" key="6">
    <source>
        <dbReference type="ARBA" id="ARBA00022490"/>
    </source>
</evidence>
<protein>
    <recommendedName>
        <fullName evidence="4">Protein unc-45 homolog B</fullName>
    </recommendedName>
</protein>